<protein>
    <submittedName>
        <fullName evidence="2">50S ribosomal protein L7ae</fullName>
    </submittedName>
</protein>
<dbReference type="AlphaFoldDB" id="A0A928KXH8"/>
<organism evidence="2 3">
    <name type="scientific">Faecalispora sporosphaeroides</name>
    <dbReference type="NCBI Taxonomy" id="1549"/>
    <lineage>
        <taxon>Bacteria</taxon>
        <taxon>Bacillati</taxon>
        <taxon>Bacillota</taxon>
        <taxon>Clostridia</taxon>
        <taxon>Eubacteriales</taxon>
        <taxon>Oscillospiraceae</taxon>
        <taxon>Faecalispora</taxon>
    </lineage>
</organism>
<dbReference type="InterPro" id="IPR029064">
    <property type="entry name" value="Ribosomal_eL30-like_sf"/>
</dbReference>
<reference evidence="2" key="1">
    <citation type="submission" date="2019-04" db="EMBL/GenBank/DDBJ databases">
        <title>Evolution of Biomass-Degrading Anaerobic Consortia Revealed by Metagenomics.</title>
        <authorList>
            <person name="Peng X."/>
        </authorList>
    </citation>
    <scope>NUCLEOTIDE SEQUENCE</scope>
    <source>
        <strain evidence="2">SIG551</strain>
    </source>
</reference>
<evidence type="ECO:0000313" key="2">
    <source>
        <dbReference type="EMBL" id="MBE6833217.1"/>
    </source>
</evidence>
<keyword evidence="2" id="KW-0689">Ribosomal protein</keyword>
<evidence type="ECO:0000313" key="3">
    <source>
        <dbReference type="Proteomes" id="UP000754750"/>
    </source>
</evidence>
<name>A0A928KXH8_9FIRM</name>
<dbReference type="InterPro" id="IPR004038">
    <property type="entry name" value="Ribosomal_eL8/eL30/eS12/Gad45"/>
</dbReference>
<proteinExistence type="predicted"/>
<feature type="domain" description="Ribosomal protein eL8/eL30/eS12/Gadd45" evidence="1">
    <location>
        <begin position="5"/>
        <end position="93"/>
    </location>
</feature>
<gene>
    <name evidence="2" type="ORF">E7512_06490</name>
</gene>
<dbReference type="EMBL" id="SVNY01000003">
    <property type="protein sequence ID" value="MBE6833217.1"/>
    <property type="molecule type" value="Genomic_DNA"/>
</dbReference>
<sequence length="107" mass="11387">MKNRVLSLLGIARRAGRLSLGHDAVDEALKKREAKLILLARDVSARTAAHAQKAAEQAGTPWLTLADGMEEIGMALGKKAGVIAVNDQGFAKRLTELANEAADKREG</sequence>
<evidence type="ECO:0000259" key="1">
    <source>
        <dbReference type="Pfam" id="PF01248"/>
    </source>
</evidence>
<dbReference type="GO" id="GO:0005840">
    <property type="term" value="C:ribosome"/>
    <property type="evidence" value="ECO:0007669"/>
    <property type="project" value="UniProtKB-KW"/>
</dbReference>
<dbReference type="Proteomes" id="UP000754750">
    <property type="component" value="Unassembled WGS sequence"/>
</dbReference>
<accession>A0A928KXH8</accession>
<keyword evidence="2" id="KW-0687">Ribonucleoprotein</keyword>
<dbReference type="Pfam" id="PF01248">
    <property type="entry name" value="Ribosomal_L7Ae"/>
    <property type="match status" value="1"/>
</dbReference>
<comment type="caution">
    <text evidence="2">The sequence shown here is derived from an EMBL/GenBank/DDBJ whole genome shotgun (WGS) entry which is preliminary data.</text>
</comment>
<dbReference type="SUPFAM" id="SSF55315">
    <property type="entry name" value="L30e-like"/>
    <property type="match status" value="1"/>
</dbReference>
<dbReference type="Gene3D" id="3.30.1330.30">
    <property type="match status" value="1"/>
</dbReference>
<dbReference type="RefSeq" id="WP_020074326.1">
    <property type="nucleotide sequence ID" value="NZ_JBKWRC010000002.1"/>
</dbReference>